<dbReference type="Proteomes" id="UP000234653">
    <property type="component" value="Chromosome"/>
</dbReference>
<evidence type="ECO:0000313" key="3">
    <source>
        <dbReference type="Proteomes" id="UP000234653"/>
    </source>
</evidence>
<dbReference type="OrthoDB" id="9803892at2"/>
<feature type="domain" description="NAD(P)-binding" evidence="1">
    <location>
        <begin position="9"/>
        <end position="191"/>
    </location>
</feature>
<proteinExistence type="predicted"/>
<dbReference type="Pfam" id="PF13460">
    <property type="entry name" value="NAD_binding_10"/>
    <property type="match status" value="1"/>
</dbReference>
<dbReference type="InterPro" id="IPR036291">
    <property type="entry name" value="NAD(P)-bd_dom_sf"/>
</dbReference>
<dbReference type="PANTHER" id="PTHR43355:SF2">
    <property type="entry name" value="FLAVIN REDUCTASE (NADPH)"/>
    <property type="match status" value="1"/>
</dbReference>
<reference evidence="2 3" key="1">
    <citation type="submission" date="2016-12" db="EMBL/GenBank/DDBJ databases">
        <title>The whole genome sequencing and assembly of Lactobacillus alimentarius DSM 20249T strain.</title>
        <authorList>
            <person name="Lee Y.-J."/>
            <person name="Yi H."/>
            <person name="Bahn Y.-S."/>
            <person name="Kim J.F."/>
            <person name="Lee D.-W."/>
        </authorList>
    </citation>
    <scope>NUCLEOTIDE SEQUENCE [LARGE SCALE GENOMIC DNA]</scope>
    <source>
        <strain evidence="2 3">DSM 20249</strain>
    </source>
</reference>
<accession>A0A2K9HK74</accession>
<dbReference type="KEGG" id="lali:LA20249_02775"/>
<name>A0A2K9HK74_9LACO</name>
<dbReference type="GO" id="GO:0042602">
    <property type="term" value="F:riboflavin reductase (NADPH) activity"/>
    <property type="evidence" value="ECO:0007669"/>
    <property type="project" value="TreeGrafter"/>
</dbReference>
<evidence type="ECO:0000313" key="2">
    <source>
        <dbReference type="EMBL" id="AUI71185.1"/>
    </source>
</evidence>
<dbReference type="InterPro" id="IPR051606">
    <property type="entry name" value="Polyketide_Oxido-like"/>
</dbReference>
<dbReference type="RefSeq" id="WP_057739587.1">
    <property type="nucleotide sequence ID" value="NZ_AZDQ01000043.1"/>
</dbReference>
<sequence>MNKNVLLLGASGTAGSAVRQALLSQTETHLTLVSRHASRMMPTPGRETIAELNVHDHSALVKAMQGQDVVFSALSSENGDFDELASLAQDVIKAMQECHISRLIFMVAMGIYNEIPESVGAQDNVQNNSAQIHNLRAAKVIEASSLDYTLLRPGFLISGPKDVVITHRNEKVSGNTTAVSSVGEVAVRLITGDIDAIHDSLGLNQPAIKK</sequence>
<dbReference type="STRING" id="1423720.FC67_GL001833"/>
<dbReference type="AlphaFoldDB" id="A0A2K9HK74"/>
<dbReference type="SUPFAM" id="SSF51735">
    <property type="entry name" value="NAD(P)-binding Rossmann-fold domains"/>
    <property type="match status" value="1"/>
</dbReference>
<organism evidence="2 3">
    <name type="scientific">Companilactobacillus alimentarius DSM 20249</name>
    <dbReference type="NCBI Taxonomy" id="1423720"/>
    <lineage>
        <taxon>Bacteria</taxon>
        <taxon>Bacillati</taxon>
        <taxon>Bacillota</taxon>
        <taxon>Bacilli</taxon>
        <taxon>Lactobacillales</taxon>
        <taxon>Lactobacillaceae</taxon>
        <taxon>Companilactobacillus</taxon>
    </lineage>
</organism>
<dbReference type="EMBL" id="CP018867">
    <property type="protein sequence ID" value="AUI71185.1"/>
    <property type="molecule type" value="Genomic_DNA"/>
</dbReference>
<dbReference type="GO" id="GO:0004074">
    <property type="term" value="F:biliverdin reductase [NAD(P)H] activity"/>
    <property type="evidence" value="ECO:0007669"/>
    <property type="project" value="TreeGrafter"/>
</dbReference>
<gene>
    <name evidence="2" type="ORF">LA20249_02775</name>
</gene>
<keyword evidence="3" id="KW-1185">Reference proteome</keyword>
<protein>
    <recommendedName>
        <fullName evidence="1">NAD(P)-binding domain-containing protein</fullName>
    </recommendedName>
</protein>
<dbReference type="InterPro" id="IPR016040">
    <property type="entry name" value="NAD(P)-bd_dom"/>
</dbReference>
<dbReference type="Gene3D" id="3.40.50.720">
    <property type="entry name" value="NAD(P)-binding Rossmann-like Domain"/>
    <property type="match status" value="1"/>
</dbReference>
<evidence type="ECO:0000259" key="1">
    <source>
        <dbReference type="Pfam" id="PF13460"/>
    </source>
</evidence>
<dbReference type="PANTHER" id="PTHR43355">
    <property type="entry name" value="FLAVIN REDUCTASE (NADPH)"/>
    <property type="match status" value="1"/>
</dbReference>